<protein>
    <submittedName>
        <fullName evidence="5">Annexin a6</fullName>
    </submittedName>
</protein>
<evidence type="ECO:0000313" key="5">
    <source>
        <dbReference type="EMBL" id="KOO26746.1"/>
    </source>
</evidence>
<accession>A0A0M0JJG8</accession>
<dbReference type="InterPro" id="IPR018502">
    <property type="entry name" value="Annexin_repeat"/>
</dbReference>
<dbReference type="SMART" id="SM00335">
    <property type="entry name" value="ANX"/>
    <property type="match status" value="6"/>
</dbReference>
<dbReference type="PROSITE" id="PS51897">
    <property type="entry name" value="ANNEXIN_2"/>
    <property type="match status" value="4"/>
</dbReference>
<evidence type="ECO:0000313" key="6">
    <source>
        <dbReference type="Proteomes" id="UP000037460"/>
    </source>
</evidence>
<evidence type="ECO:0000256" key="3">
    <source>
        <dbReference type="ARBA" id="ARBA00023216"/>
    </source>
</evidence>
<dbReference type="GO" id="GO:0005509">
    <property type="term" value="F:calcium ion binding"/>
    <property type="evidence" value="ECO:0007669"/>
    <property type="project" value="InterPro"/>
</dbReference>
<keyword evidence="6" id="KW-1185">Reference proteome</keyword>
<evidence type="ECO:0000256" key="2">
    <source>
        <dbReference type="ARBA" id="ARBA00022737"/>
    </source>
</evidence>
<evidence type="ECO:0000256" key="1">
    <source>
        <dbReference type="ARBA" id="ARBA00007831"/>
    </source>
</evidence>
<keyword evidence="3" id="KW-0041">Annexin</keyword>
<organism evidence="5 6">
    <name type="scientific">Chrysochromulina tobinii</name>
    <dbReference type="NCBI Taxonomy" id="1460289"/>
    <lineage>
        <taxon>Eukaryota</taxon>
        <taxon>Haptista</taxon>
        <taxon>Haptophyta</taxon>
        <taxon>Prymnesiophyceae</taxon>
        <taxon>Prymnesiales</taxon>
        <taxon>Chrysochromulinaceae</taxon>
        <taxon>Chrysochromulina</taxon>
    </lineage>
</organism>
<comment type="similarity">
    <text evidence="1">Belongs to the annexin family.</text>
</comment>
<dbReference type="EMBL" id="JWZX01002810">
    <property type="protein sequence ID" value="KOO26746.1"/>
    <property type="molecule type" value="Genomic_DNA"/>
</dbReference>
<dbReference type="Proteomes" id="UP000037460">
    <property type="component" value="Unassembled WGS sequence"/>
</dbReference>
<dbReference type="GO" id="GO:0005634">
    <property type="term" value="C:nucleus"/>
    <property type="evidence" value="ECO:0007669"/>
    <property type="project" value="TreeGrafter"/>
</dbReference>
<feature type="region of interest" description="Disordered" evidence="4">
    <location>
        <begin position="1"/>
        <end position="20"/>
    </location>
</feature>
<feature type="region of interest" description="Disordered" evidence="4">
    <location>
        <begin position="756"/>
        <end position="785"/>
    </location>
</feature>
<keyword evidence="2" id="KW-0677">Repeat</keyword>
<dbReference type="AlphaFoldDB" id="A0A0M0JJG8"/>
<evidence type="ECO:0000256" key="4">
    <source>
        <dbReference type="SAM" id="MobiDB-lite"/>
    </source>
</evidence>
<dbReference type="Pfam" id="PF00191">
    <property type="entry name" value="Annexin"/>
    <property type="match status" value="5"/>
</dbReference>
<reference evidence="6" key="1">
    <citation type="journal article" date="2015" name="PLoS Genet.">
        <title>Genome Sequence and Transcriptome Analyses of Chrysochromulina tobin: Metabolic Tools for Enhanced Algal Fitness in the Prominent Order Prymnesiales (Haptophyceae).</title>
        <authorList>
            <person name="Hovde B.T."/>
            <person name="Deodato C.R."/>
            <person name="Hunsperger H.M."/>
            <person name="Ryken S.A."/>
            <person name="Yost W."/>
            <person name="Jha R.K."/>
            <person name="Patterson J."/>
            <person name="Monnat R.J. Jr."/>
            <person name="Barlow S.B."/>
            <person name="Starkenburg S.R."/>
            <person name="Cattolico R.A."/>
        </authorList>
    </citation>
    <scope>NUCLEOTIDE SEQUENCE</scope>
    <source>
        <strain evidence="6">CCMP291</strain>
    </source>
</reference>
<dbReference type="GO" id="GO:0005544">
    <property type="term" value="F:calcium-dependent phospholipid binding"/>
    <property type="evidence" value="ECO:0007669"/>
    <property type="project" value="InterPro"/>
</dbReference>
<dbReference type="PANTHER" id="PTHR10502:SF102">
    <property type="entry name" value="ANNEXIN B11"/>
    <property type="match status" value="1"/>
</dbReference>
<dbReference type="SUPFAM" id="SSF47874">
    <property type="entry name" value="Annexin"/>
    <property type="match status" value="2"/>
</dbReference>
<dbReference type="GO" id="GO:0005737">
    <property type="term" value="C:cytoplasm"/>
    <property type="evidence" value="ECO:0007669"/>
    <property type="project" value="TreeGrafter"/>
</dbReference>
<dbReference type="Gene3D" id="1.10.220.10">
    <property type="entry name" value="Annexin"/>
    <property type="match status" value="8"/>
</dbReference>
<dbReference type="PANTHER" id="PTHR10502">
    <property type="entry name" value="ANNEXIN"/>
    <property type="match status" value="1"/>
</dbReference>
<name>A0A0M0JJG8_9EUKA</name>
<dbReference type="OrthoDB" id="37886at2759"/>
<dbReference type="GO" id="GO:0012506">
    <property type="term" value="C:vesicle membrane"/>
    <property type="evidence" value="ECO:0007669"/>
    <property type="project" value="TreeGrafter"/>
</dbReference>
<dbReference type="InterPro" id="IPR001464">
    <property type="entry name" value="Annexin"/>
</dbReference>
<proteinExistence type="inferred from homology"/>
<dbReference type="GO" id="GO:0001786">
    <property type="term" value="F:phosphatidylserine binding"/>
    <property type="evidence" value="ECO:0007669"/>
    <property type="project" value="TreeGrafter"/>
</dbReference>
<dbReference type="PRINTS" id="PR00196">
    <property type="entry name" value="ANNEXIN"/>
</dbReference>
<dbReference type="GO" id="GO:0005886">
    <property type="term" value="C:plasma membrane"/>
    <property type="evidence" value="ECO:0007669"/>
    <property type="project" value="TreeGrafter"/>
</dbReference>
<dbReference type="InterPro" id="IPR037104">
    <property type="entry name" value="Annexin_sf"/>
</dbReference>
<comment type="caution">
    <text evidence="5">The sequence shown here is derived from an EMBL/GenBank/DDBJ whole genome shotgun (WGS) entry which is preliminary data.</text>
</comment>
<sequence length="1027" mass="115187">MGCGGSTEAEPVSAPDIDATPIETAQVQTELVKDRLEIAEQDAVKTKAGSDTFIASCLKARAEHSDDKAIVLDTCTRLQAHNRRLKEYVAIYDSETVNEAMNGGFLGLGCNDDKLIAALCTRTKSQLTRTRQRYRTMYDKDLRAEVKGEADSRSYGRMMFFAMAAPDEYVADIIDLACKGMGCDELMLLEVFVTHTQAELQAGKKKWEGRTDKSLVDYLKGELDGWIGNGFIHLRRLLFLLFQGERVETTDMDEELAAKQVDCLHEEFEKGFFEDFHESFIIDIIGKNTTNQNQLVAQMYEKKFETSLTKALKGKCGERLFDALHALIMPKPEYVAMRLKKAMEGWGRDSDVMTRMLGGFDGDGMAAVAEAFERKYGQPLWSALKEELKAGNFLSAATAWLSTISSNPARSAERFTELDLSNGDVELPKLVEMLDWLFVENEALLSFIAFLDVETVREATKGWGTDDTALIRAFTTRNKRALARVNIGYRNKYGEPLQKLIENEMKDNNYSFLAKFLVVQAEQADLMILDQAMDGMVIDHGALVEFLCARHPRRVRAAKAKWEGYHDDSLIDKLDDVLSGDMQTLAMRMLKGKRDVDNDKVDDALARKQAHQLHDSAIDYIETLCDNSAPQNALVAKYYEEAYDSSLRRAISQEYSGPVKDALLALLQGPAEWYAAQLRKALSGDETNELVVCRILGAHDKDEIKEIKAKYEEKYDTTLKLAISSKCKGNYKRLAVAWVELPDQLEQPAKKIELPTNEEISKAGVEGSKATSKADDEISDDETLESGIKSTSPLFKAKCQMWTAKYKKYNEMGKARKAAHYQRLLLLNPPLPKKSSILKGFADALEEEYKKDNSGDDWTGMWLDSVDEAEFEAAGTSKDFFKKWFDVTESMVAEKKVSVKEMEAHWGLIEEPPKQERLYEPVPLAPVGMPVAQSMPMAQSMPQATPAYGSNYAMAQANYAMPVASPYAMPVASPYAMPNPYGNPYGNYGQPQVTSTYTTTSTTFVPLQQPMHYGQQPTYAPQPMMYR</sequence>
<gene>
    <name evidence="5" type="ORF">Ctob_010871</name>
</gene>